<sequence>MCELEISLLNLLIFNFATLVTFQDLALFRHKNSYFSKNFI</sequence>
<evidence type="ECO:0000313" key="2">
    <source>
        <dbReference type="EMBL" id="EEF13204.1"/>
    </source>
</evidence>
<keyword evidence="3" id="KW-1185">Reference proteome</keyword>
<gene>
    <name evidence="2" type="ORF">CAMRE0001_2163</name>
</gene>
<accession>B9D466</accession>
<feature type="transmembrane region" description="Helical" evidence="1">
    <location>
        <begin position="6"/>
        <end position="28"/>
    </location>
</feature>
<evidence type="ECO:0000256" key="1">
    <source>
        <dbReference type="SAM" id="Phobius"/>
    </source>
</evidence>
<evidence type="ECO:0000313" key="3">
    <source>
        <dbReference type="Proteomes" id="UP000003082"/>
    </source>
</evidence>
<dbReference type="EMBL" id="ACFU01000025">
    <property type="protein sequence ID" value="EEF13204.1"/>
    <property type="molecule type" value="Genomic_DNA"/>
</dbReference>
<protein>
    <submittedName>
        <fullName evidence="2">Uncharacterized protein</fullName>
    </submittedName>
</protein>
<dbReference type="Proteomes" id="UP000003082">
    <property type="component" value="Unassembled WGS sequence"/>
</dbReference>
<organism evidence="2 3">
    <name type="scientific">Campylobacter rectus RM3267</name>
    <dbReference type="NCBI Taxonomy" id="553218"/>
    <lineage>
        <taxon>Bacteria</taxon>
        <taxon>Pseudomonadati</taxon>
        <taxon>Campylobacterota</taxon>
        <taxon>Epsilonproteobacteria</taxon>
        <taxon>Campylobacterales</taxon>
        <taxon>Campylobacteraceae</taxon>
        <taxon>Campylobacter</taxon>
    </lineage>
</organism>
<name>B9D466_CAMRE</name>
<keyword evidence="1" id="KW-1133">Transmembrane helix</keyword>
<comment type="caution">
    <text evidence="2">The sequence shown here is derived from an EMBL/GenBank/DDBJ whole genome shotgun (WGS) entry which is preliminary data.</text>
</comment>
<proteinExistence type="predicted"/>
<dbReference type="AlphaFoldDB" id="B9D466"/>
<keyword evidence="1" id="KW-0472">Membrane</keyword>
<keyword evidence="1" id="KW-0812">Transmembrane</keyword>
<reference evidence="2 3" key="1">
    <citation type="submission" date="2008-08" db="EMBL/GenBank/DDBJ databases">
        <authorList>
            <person name="Madupu R."/>
            <person name="Durkin A.S."/>
            <person name="Torralba M."/>
            <person name="Methe B."/>
            <person name="Sutton G.G."/>
            <person name="Strausberg R.L."/>
            <person name="Nelson K.E."/>
        </authorList>
    </citation>
    <scope>NUCLEOTIDE SEQUENCE [LARGE SCALE GENOMIC DNA]</scope>
    <source>
        <strain evidence="2 3">RM3267</strain>
    </source>
</reference>